<dbReference type="FunFam" id="3.30.160.60:FF:000176">
    <property type="entry name" value="zinc finger protein 70"/>
    <property type="match status" value="1"/>
</dbReference>
<feature type="compositionally biased region" description="Basic and acidic residues" evidence="11">
    <location>
        <begin position="276"/>
        <end position="286"/>
    </location>
</feature>
<dbReference type="SMART" id="SM00355">
    <property type="entry name" value="ZnF_C2H2"/>
    <property type="match status" value="14"/>
</dbReference>
<keyword evidence="9" id="KW-0539">Nucleus</keyword>
<dbReference type="PROSITE" id="PS50157">
    <property type="entry name" value="ZINC_FINGER_C2H2_2"/>
    <property type="match status" value="11"/>
</dbReference>
<keyword evidence="4" id="KW-0677">Repeat</keyword>
<feature type="domain" description="C2H2-type" evidence="13">
    <location>
        <begin position="846"/>
        <end position="873"/>
    </location>
</feature>
<evidence type="ECO:0000256" key="6">
    <source>
        <dbReference type="ARBA" id="ARBA00022833"/>
    </source>
</evidence>
<feature type="compositionally biased region" description="Acidic residues" evidence="11">
    <location>
        <begin position="251"/>
        <end position="262"/>
    </location>
</feature>
<comment type="subcellular location">
    <subcellularLocation>
        <location evidence="1">Nucleus</location>
    </subcellularLocation>
</comment>
<feature type="domain" description="C2H2-type" evidence="13">
    <location>
        <begin position="678"/>
        <end position="705"/>
    </location>
</feature>
<keyword evidence="8" id="KW-0804">Transcription</keyword>
<dbReference type="PANTHER" id="PTHR47772">
    <property type="entry name" value="ZINC FINGER PROTEIN 200"/>
    <property type="match status" value="1"/>
</dbReference>
<evidence type="ECO:0000256" key="5">
    <source>
        <dbReference type="ARBA" id="ARBA00022771"/>
    </source>
</evidence>
<evidence type="ECO:0000256" key="2">
    <source>
        <dbReference type="ARBA" id="ARBA00006991"/>
    </source>
</evidence>
<keyword evidence="15" id="KW-1185">Reference proteome</keyword>
<dbReference type="GO" id="GO:0008270">
    <property type="term" value="F:zinc ion binding"/>
    <property type="evidence" value="ECO:0007669"/>
    <property type="project" value="UniProtKB-KW"/>
</dbReference>
<feature type="compositionally biased region" description="Basic and acidic residues" evidence="11">
    <location>
        <begin position="512"/>
        <end position="528"/>
    </location>
</feature>
<feature type="region of interest" description="Disordered" evidence="11">
    <location>
        <begin position="380"/>
        <end position="403"/>
    </location>
</feature>
<evidence type="ECO:0000256" key="3">
    <source>
        <dbReference type="ARBA" id="ARBA00022723"/>
    </source>
</evidence>
<dbReference type="InterPro" id="IPR013087">
    <property type="entry name" value="Znf_C2H2_type"/>
</dbReference>
<dbReference type="Gene3D" id="3.30.160.60">
    <property type="entry name" value="Classic Zinc Finger"/>
    <property type="match status" value="8"/>
</dbReference>
<reference evidence="14 15" key="1">
    <citation type="journal article" date="2024" name="Genome Biol. Evol.">
        <title>Chromosome-level genome assembly of the viviparous eelpout Zoarces viviparus.</title>
        <authorList>
            <person name="Fuhrmann N."/>
            <person name="Brasseur M.V."/>
            <person name="Bakowski C.E."/>
            <person name="Podsiadlowski L."/>
            <person name="Prost S."/>
            <person name="Krehenwinkel H."/>
            <person name="Mayer C."/>
        </authorList>
    </citation>
    <scope>NUCLEOTIDE SEQUENCE [LARGE SCALE GENOMIC DNA]</scope>
    <source>
        <strain evidence="14">NO-MEL_2022_Ind0_liver</strain>
    </source>
</reference>
<feature type="region of interest" description="Disordered" evidence="11">
    <location>
        <begin position="597"/>
        <end position="622"/>
    </location>
</feature>
<accession>A0AAW1FXI0</accession>
<feature type="compositionally biased region" description="Polar residues" evidence="11">
    <location>
        <begin position="598"/>
        <end position="618"/>
    </location>
</feature>
<dbReference type="FunFam" id="3.30.160.60:FF:000145">
    <property type="entry name" value="Zinc finger protein 574"/>
    <property type="match status" value="1"/>
</dbReference>
<feature type="domain" description="C2H2-type" evidence="13">
    <location>
        <begin position="409"/>
        <end position="439"/>
    </location>
</feature>
<evidence type="ECO:0000313" key="14">
    <source>
        <dbReference type="EMBL" id="KAK9539296.1"/>
    </source>
</evidence>
<organism evidence="14 15">
    <name type="scientific">Zoarces viviparus</name>
    <name type="common">Viviparous eelpout</name>
    <name type="synonym">Blennius viviparus</name>
    <dbReference type="NCBI Taxonomy" id="48416"/>
    <lineage>
        <taxon>Eukaryota</taxon>
        <taxon>Metazoa</taxon>
        <taxon>Chordata</taxon>
        <taxon>Craniata</taxon>
        <taxon>Vertebrata</taxon>
        <taxon>Euteleostomi</taxon>
        <taxon>Actinopterygii</taxon>
        <taxon>Neopterygii</taxon>
        <taxon>Teleostei</taxon>
        <taxon>Neoteleostei</taxon>
        <taxon>Acanthomorphata</taxon>
        <taxon>Eupercaria</taxon>
        <taxon>Perciformes</taxon>
        <taxon>Cottioidei</taxon>
        <taxon>Zoarcales</taxon>
        <taxon>Zoarcidae</taxon>
        <taxon>Zoarcinae</taxon>
        <taxon>Zoarces</taxon>
    </lineage>
</organism>
<feature type="domain" description="C2H2-type" evidence="13">
    <location>
        <begin position="544"/>
        <end position="571"/>
    </location>
</feature>
<keyword evidence="12" id="KW-0732">Signal</keyword>
<keyword evidence="3" id="KW-0479">Metal-binding</keyword>
<sequence>MSKMLTDHGFLPLSSLRLLVPPLQLVSAALLEVVQQGAVMYYGLLEEFVTTMSETVPELLTDTERVQLVMGLRAKVVLELCRNDDFAGPQAIQAHLSRINTHLTNRDEETTRSEVKDSVTNFLNLVHTLVEDRCQRDIFYQKVFPTVFGPQYDSALQALMRKFLFNLQQLLPVPDLEQTSLWLSLSPSILKECADFMTQPEPLNTLIQHHKHHGHQVPQALSSCGDERILSSLSYHLPNREEGDAPGGESNNEEEENFEEVNSEPMRIVERNGGQHVDDLPEDRGASVEVILPPFDDVESDDEGDKKKSRRLKTGGRTSSKASERLVGDQGFGSPSRLKKHKITRSCCCSANTTSQPDPASQSSFFEKINLPACVENNASRSENELSSSATTHEKSLPNDEPPLGDSSLVCRVCGKVFTYPKNYDKHQRTCVVRSRRRADKTKESFFIEAGNVAPQESRASDSPQCSTCGKVFTCCADLTRHMRCHTEQSAYPCSHCGRDCGGYEDCQKHQEGTKQRSRDSLSSKDDIPTVPDASTNSQANSPMTCQECGRRFTYYKNLEKHQSRCSKRAPRRKRQTSANHFVIAACSFRPDADAEASSETQESDTAQAATSPDGSQRSKPRGIKCTLCEKNCPELSLMKQHYSKAHKVEGSYPCPVCKRTFVRLFELIRHQQNKKLYQCGTCKKCYANPVVLNDHEKTHAASVTPRVCETCGESFKTLACLILHQSEHRERQPNVCSYCGKQFSTKACLRAHTVRHAGGYPCPVCGKKFYQKTYLKWHMYKHTGREPYLCDTCGEGWPTAAQLAAHMVRHTEERPYECEDCGARFKRRSHLMAHRRAKHVGLRPFTCEVCGKAFRLNGALRRHAMVHTGERPFPCPRCDKAFMKKSRLREHREKACV</sequence>
<name>A0AAW1FXI0_ZOAVI</name>
<dbReference type="InterPro" id="IPR050636">
    <property type="entry name" value="C2H2-ZF_domain-containing"/>
</dbReference>
<protein>
    <recommendedName>
        <fullName evidence="13">C2H2-type domain-containing protein</fullName>
    </recommendedName>
</protein>
<dbReference type="SUPFAM" id="SSF57667">
    <property type="entry name" value="beta-beta-alpha zinc fingers"/>
    <property type="match status" value="6"/>
</dbReference>
<feature type="region of interest" description="Disordered" evidence="11">
    <location>
        <begin position="512"/>
        <end position="543"/>
    </location>
</feature>
<dbReference type="GO" id="GO:0005634">
    <property type="term" value="C:nucleus"/>
    <property type="evidence" value="ECO:0007669"/>
    <property type="project" value="UniProtKB-SubCell"/>
</dbReference>
<evidence type="ECO:0000256" key="1">
    <source>
        <dbReference type="ARBA" id="ARBA00004123"/>
    </source>
</evidence>
<proteinExistence type="inferred from homology"/>
<feature type="domain" description="C2H2-type" evidence="13">
    <location>
        <begin position="874"/>
        <end position="898"/>
    </location>
</feature>
<dbReference type="FunFam" id="3.30.160.60:FF:000446">
    <property type="entry name" value="Zinc finger protein"/>
    <property type="match status" value="1"/>
</dbReference>
<feature type="domain" description="C2H2-type" evidence="13">
    <location>
        <begin position="817"/>
        <end position="845"/>
    </location>
</feature>
<dbReference type="EMBL" id="JBCEZU010000023">
    <property type="protein sequence ID" value="KAK9539296.1"/>
    <property type="molecule type" value="Genomic_DNA"/>
</dbReference>
<dbReference type="AlphaFoldDB" id="A0AAW1FXI0"/>
<feature type="domain" description="C2H2-type" evidence="13">
    <location>
        <begin position="707"/>
        <end position="734"/>
    </location>
</feature>
<keyword evidence="6" id="KW-0862">Zinc</keyword>
<dbReference type="InterPro" id="IPR029400">
    <property type="entry name" value="TINF2_N"/>
</dbReference>
<feature type="domain" description="C2H2-type" evidence="13">
    <location>
        <begin position="735"/>
        <end position="762"/>
    </location>
</feature>
<dbReference type="Pfam" id="PF14973">
    <property type="entry name" value="TINF2_N"/>
    <property type="match status" value="1"/>
</dbReference>
<evidence type="ECO:0000313" key="15">
    <source>
        <dbReference type="Proteomes" id="UP001488805"/>
    </source>
</evidence>
<evidence type="ECO:0000256" key="12">
    <source>
        <dbReference type="SAM" id="SignalP"/>
    </source>
</evidence>
<comment type="similarity">
    <text evidence="2">Belongs to the krueppel C2H2-type zinc-finger protein family.</text>
</comment>
<feature type="domain" description="C2H2-type" evidence="13">
    <location>
        <begin position="761"/>
        <end position="788"/>
    </location>
</feature>
<feature type="compositionally biased region" description="Polar residues" evidence="11">
    <location>
        <begin position="533"/>
        <end position="543"/>
    </location>
</feature>
<dbReference type="Proteomes" id="UP001488805">
    <property type="component" value="Unassembled WGS sequence"/>
</dbReference>
<keyword evidence="5 10" id="KW-0863">Zinc-finger</keyword>
<keyword evidence="7" id="KW-0805">Transcription regulation</keyword>
<dbReference type="InterPro" id="IPR036236">
    <property type="entry name" value="Znf_C2H2_sf"/>
</dbReference>
<evidence type="ECO:0000256" key="11">
    <source>
        <dbReference type="SAM" id="MobiDB-lite"/>
    </source>
</evidence>
<evidence type="ECO:0000259" key="13">
    <source>
        <dbReference type="PROSITE" id="PS50157"/>
    </source>
</evidence>
<feature type="compositionally biased region" description="Polar residues" evidence="11">
    <location>
        <begin position="380"/>
        <end position="391"/>
    </location>
</feature>
<evidence type="ECO:0000256" key="10">
    <source>
        <dbReference type="PROSITE-ProRule" id="PRU00042"/>
    </source>
</evidence>
<feature type="domain" description="C2H2-type" evidence="13">
    <location>
        <begin position="464"/>
        <end position="491"/>
    </location>
</feature>
<evidence type="ECO:0000256" key="4">
    <source>
        <dbReference type="ARBA" id="ARBA00022737"/>
    </source>
</evidence>
<dbReference type="Pfam" id="PF13912">
    <property type="entry name" value="zf-C2H2_6"/>
    <property type="match status" value="1"/>
</dbReference>
<evidence type="ECO:0000256" key="8">
    <source>
        <dbReference type="ARBA" id="ARBA00023163"/>
    </source>
</evidence>
<dbReference type="PROSITE" id="PS00028">
    <property type="entry name" value="ZINC_FINGER_C2H2_1"/>
    <property type="match status" value="8"/>
</dbReference>
<feature type="chain" id="PRO_5043945905" description="C2H2-type domain-containing protein" evidence="12">
    <location>
        <begin position="29"/>
        <end position="898"/>
    </location>
</feature>
<feature type="domain" description="C2H2-type" evidence="13">
    <location>
        <begin position="789"/>
        <end position="816"/>
    </location>
</feature>
<dbReference type="CDD" id="cd11657">
    <property type="entry name" value="TIN2_N"/>
    <property type="match status" value="1"/>
</dbReference>
<dbReference type="FunFam" id="3.30.160.60:FF:000710">
    <property type="entry name" value="Zinc finger protein 768"/>
    <property type="match status" value="1"/>
</dbReference>
<evidence type="ECO:0000256" key="9">
    <source>
        <dbReference type="ARBA" id="ARBA00023242"/>
    </source>
</evidence>
<dbReference type="Pfam" id="PF00096">
    <property type="entry name" value="zf-C2H2"/>
    <property type="match status" value="6"/>
</dbReference>
<feature type="signal peptide" evidence="12">
    <location>
        <begin position="1"/>
        <end position="28"/>
    </location>
</feature>
<dbReference type="PANTHER" id="PTHR47772:SF15">
    <property type="entry name" value="REDUCED EXPRESSION 2-RELATED"/>
    <property type="match status" value="1"/>
</dbReference>
<evidence type="ECO:0000256" key="7">
    <source>
        <dbReference type="ARBA" id="ARBA00023015"/>
    </source>
</evidence>
<feature type="region of interest" description="Disordered" evidence="11">
    <location>
        <begin position="237"/>
        <end position="337"/>
    </location>
</feature>
<gene>
    <name evidence="14" type="ORF">VZT92_004412</name>
</gene>
<comment type="caution">
    <text evidence="14">The sequence shown here is derived from an EMBL/GenBank/DDBJ whole genome shotgun (WGS) entry which is preliminary data.</text>
</comment>